<dbReference type="OrthoDB" id="2791079at2759"/>
<dbReference type="AlphaFoldDB" id="A0A4V6N7B9"/>
<keyword evidence="3" id="KW-0812">Transmembrane</keyword>
<reference evidence="9 10" key="1">
    <citation type="submission" date="2018-11" db="EMBL/GenBank/DDBJ databases">
        <title>Genome assembly of Steccherinum ochraceum LE-BIN_3174, the white-rot fungus of the Steccherinaceae family (The Residual Polyporoid clade, Polyporales, Basidiomycota).</title>
        <authorList>
            <person name="Fedorova T.V."/>
            <person name="Glazunova O.A."/>
            <person name="Landesman E.O."/>
            <person name="Moiseenko K.V."/>
            <person name="Psurtseva N.V."/>
            <person name="Savinova O.S."/>
            <person name="Shakhova N.V."/>
            <person name="Tyazhelova T.V."/>
            <person name="Vasina D.V."/>
        </authorList>
    </citation>
    <scope>NUCLEOTIDE SEQUENCE [LARGE SCALE GENOMIC DNA]</scope>
    <source>
        <strain evidence="9 10">LE-BIN_3174</strain>
    </source>
</reference>
<evidence type="ECO:0000256" key="7">
    <source>
        <dbReference type="ARBA" id="ARBA00023136"/>
    </source>
</evidence>
<dbReference type="InterPro" id="IPR023392">
    <property type="entry name" value="Tom20_dom_sf"/>
</dbReference>
<dbReference type="PROSITE" id="PS50011">
    <property type="entry name" value="PROTEIN_KINASE_DOM"/>
    <property type="match status" value="1"/>
</dbReference>
<dbReference type="GO" id="GO:0005524">
    <property type="term" value="F:ATP binding"/>
    <property type="evidence" value="ECO:0007669"/>
    <property type="project" value="InterPro"/>
</dbReference>
<protein>
    <recommendedName>
        <fullName evidence="8">Protein kinase domain-containing protein</fullName>
    </recommendedName>
</protein>
<proteinExistence type="inferred from homology"/>
<keyword evidence="4" id="KW-1000">Mitochondrion outer membrane</keyword>
<dbReference type="Gene3D" id="1.10.510.10">
    <property type="entry name" value="Transferase(Phosphotransferase) domain 1"/>
    <property type="match status" value="1"/>
</dbReference>
<dbReference type="Pfam" id="PF07714">
    <property type="entry name" value="PK_Tyr_Ser-Thr"/>
    <property type="match status" value="1"/>
</dbReference>
<dbReference type="InterPro" id="IPR001245">
    <property type="entry name" value="Ser-Thr/Tyr_kinase_cat_dom"/>
</dbReference>
<keyword evidence="6" id="KW-0496">Mitochondrion</keyword>
<evidence type="ECO:0000256" key="2">
    <source>
        <dbReference type="ARBA" id="ARBA00005792"/>
    </source>
</evidence>
<dbReference type="GO" id="GO:0006605">
    <property type="term" value="P:protein targeting"/>
    <property type="evidence" value="ECO:0007669"/>
    <property type="project" value="InterPro"/>
</dbReference>
<dbReference type="PANTHER" id="PTHR44329">
    <property type="entry name" value="SERINE/THREONINE-PROTEIN KINASE TNNI3K-RELATED"/>
    <property type="match status" value="1"/>
</dbReference>
<evidence type="ECO:0000256" key="6">
    <source>
        <dbReference type="ARBA" id="ARBA00023128"/>
    </source>
</evidence>
<feature type="domain" description="Protein kinase" evidence="8">
    <location>
        <begin position="173"/>
        <end position="454"/>
    </location>
</feature>
<name>A0A4V6N7B9_9APHY</name>
<dbReference type="InterPro" id="IPR002056">
    <property type="entry name" value="MAS20"/>
</dbReference>
<dbReference type="InterPro" id="IPR051681">
    <property type="entry name" value="Ser/Thr_Kinases-Pseudokinases"/>
</dbReference>
<dbReference type="GO" id="GO:0004674">
    <property type="term" value="F:protein serine/threonine kinase activity"/>
    <property type="evidence" value="ECO:0007669"/>
    <property type="project" value="TreeGrafter"/>
</dbReference>
<dbReference type="InterPro" id="IPR011009">
    <property type="entry name" value="Kinase-like_dom_sf"/>
</dbReference>
<dbReference type="GO" id="GO:0006886">
    <property type="term" value="P:intracellular protein transport"/>
    <property type="evidence" value="ECO:0007669"/>
    <property type="project" value="InterPro"/>
</dbReference>
<dbReference type="SUPFAM" id="SSF56112">
    <property type="entry name" value="Protein kinase-like (PK-like)"/>
    <property type="match status" value="1"/>
</dbReference>
<keyword evidence="7" id="KW-0472">Membrane</keyword>
<accession>A0A4V6N7B9</accession>
<dbReference type="GO" id="GO:0005742">
    <property type="term" value="C:mitochondrial outer membrane translocase complex"/>
    <property type="evidence" value="ECO:0007669"/>
    <property type="project" value="InterPro"/>
</dbReference>
<sequence>MTLGEFWTGWPTRLALSILPSVFILTTLRAITIPCKSLVSIPERHPPCDPEDLYNINLPMKKTKAGRRAAATAAAAPAPPGGTDKGPGLIDIEKAVNVAIFEEKEAAVLALSRADAQAALDYVWMLMGFPATPGVPAQFQTHDARNSLRRLSLKLAVQHDMFPAATIIKGVIRTEEESRGFGGFAEVFIGTVNYMHVALKRLRSYVLMSDEQKLKTRQSFYRETMLWKHLNHPHVLAFLGVSAETFKNTICMVLPWMPNGSLRSYIPELKKQGKLVGQDFIDAIDRWLHQMALGLAYLHQEGIVHGDLHAGNILVDGEGNALLTDFGMALIAEATASQYGSAHGGGATRYLSPELIDPEEFDLEVARPTKKSDVYSYACTAIELYTSQVPFPDILQERIVMRRVVKGQRPPRPRFDDGGTMSDALWSLIQRCWAQQASDRPEADEVASTIGAILAPATVSESFAAQSQLIPYRVESHIPPDAEFDEFMNQTPTTPEEREAFLPKAVAEGGRQLKSDPPNYMKAARAFHRALAFYSSPQELMMIYEKSLPPNVFSIIKDLNQG</sequence>
<comment type="caution">
    <text evidence="9">The sequence shown here is derived from an EMBL/GenBank/DDBJ whole genome shotgun (WGS) entry which is preliminary data.</text>
</comment>
<evidence type="ECO:0000256" key="1">
    <source>
        <dbReference type="ARBA" id="ARBA00004572"/>
    </source>
</evidence>
<dbReference type="EMBL" id="RWJN01000001">
    <property type="protein sequence ID" value="TCD71977.1"/>
    <property type="molecule type" value="Genomic_DNA"/>
</dbReference>
<dbReference type="STRING" id="92696.A0A4V6N7B9"/>
<evidence type="ECO:0000256" key="5">
    <source>
        <dbReference type="ARBA" id="ARBA00022989"/>
    </source>
</evidence>
<keyword evidence="5" id="KW-1133">Transmembrane helix</keyword>
<dbReference type="PANTHER" id="PTHR44329:SF214">
    <property type="entry name" value="PROTEIN KINASE DOMAIN-CONTAINING PROTEIN"/>
    <property type="match status" value="1"/>
</dbReference>
<gene>
    <name evidence="9" type="ORF">EIP91_000109</name>
</gene>
<dbReference type="Gene3D" id="1.20.960.10">
    <property type="entry name" value="Mitochondrial outer membrane translocase complex, subunit Tom20 domain"/>
    <property type="match status" value="1"/>
</dbReference>
<keyword evidence="10" id="KW-1185">Reference proteome</keyword>
<dbReference type="InterPro" id="IPR000719">
    <property type="entry name" value="Prot_kinase_dom"/>
</dbReference>
<evidence type="ECO:0000313" key="9">
    <source>
        <dbReference type="EMBL" id="TCD71977.1"/>
    </source>
</evidence>
<dbReference type="SUPFAM" id="SSF47157">
    <property type="entry name" value="Mitochondrial import receptor subunit Tom20"/>
    <property type="match status" value="1"/>
</dbReference>
<evidence type="ECO:0000313" key="10">
    <source>
        <dbReference type="Proteomes" id="UP000292702"/>
    </source>
</evidence>
<organism evidence="9 10">
    <name type="scientific">Steccherinum ochraceum</name>
    <dbReference type="NCBI Taxonomy" id="92696"/>
    <lineage>
        <taxon>Eukaryota</taxon>
        <taxon>Fungi</taxon>
        <taxon>Dikarya</taxon>
        <taxon>Basidiomycota</taxon>
        <taxon>Agaricomycotina</taxon>
        <taxon>Agaricomycetes</taxon>
        <taxon>Polyporales</taxon>
        <taxon>Steccherinaceae</taxon>
        <taxon>Steccherinum</taxon>
    </lineage>
</organism>
<comment type="subcellular location">
    <subcellularLocation>
        <location evidence="1">Mitochondrion outer membrane</location>
        <topology evidence="1">Single-pass membrane protein</topology>
    </subcellularLocation>
</comment>
<evidence type="ECO:0000256" key="3">
    <source>
        <dbReference type="ARBA" id="ARBA00022692"/>
    </source>
</evidence>
<evidence type="ECO:0000259" key="8">
    <source>
        <dbReference type="PROSITE" id="PS50011"/>
    </source>
</evidence>
<comment type="similarity">
    <text evidence="2">Belongs to the Tom20 family.</text>
</comment>
<evidence type="ECO:0000256" key="4">
    <source>
        <dbReference type="ARBA" id="ARBA00022787"/>
    </source>
</evidence>
<dbReference type="Proteomes" id="UP000292702">
    <property type="component" value="Unassembled WGS sequence"/>
</dbReference>
<dbReference type="PRINTS" id="PR00351">
    <property type="entry name" value="OM20RECEPTOR"/>
</dbReference>
<dbReference type="Pfam" id="PF02064">
    <property type="entry name" value="MAS20"/>
    <property type="match status" value="1"/>
</dbReference>